<name>A0ABW2AFS0_9MICO</name>
<dbReference type="SUPFAM" id="SSF53756">
    <property type="entry name" value="UDP-Glycosyltransferase/glycogen phosphorylase"/>
    <property type="match status" value="1"/>
</dbReference>
<sequence>MLKVMTVVGTRPELIRLSRVIARLDATVDHVLVHTGQNYDYTLNEVFFSDLGIRKPDHYLGVDTSSLGAVLGGVLVETEKVIEAERPDALLVLGDTNSCIAAVIGKRMRVPVYHMEAGNRCFDENVPEETNRRLVDHVADFNLCYTEHARRNLLGEGLHPRRILVTGSPMREVLEAYRAQIDASDVLERLGLQPRDYFLVSAHREENVDSPERLTALLECLDAARKRFGKTIFVSTHPRTRKRLELLPGWTAPEGIVFHDPLGFHDYNKLQLEAACVLSDSGTIAEESTLLGFPAVTLRDSIERPEALDTGGIMMSGLDAEDIVSAVDVVTAEEERRGGLSDRVPDDYRIANTSERAVRFILSTARRHHQWSGIRR</sequence>
<dbReference type="CDD" id="cd03786">
    <property type="entry name" value="GTB_UDP-GlcNAc_2-Epimerase"/>
    <property type="match status" value="1"/>
</dbReference>
<evidence type="ECO:0000313" key="4">
    <source>
        <dbReference type="Proteomes" id="UP001596298"/>
    </source>
</evidence>
<dbReference type="Proteomes" id="UP001596298">
    <property type="component" value="Unassembled WGS sequence"/>
</dbReference>
<accession>A0ABW2AFS0</accession>
<protein>
    <submittedName>
        <fullName evidence="3">Non-hydrolyzing UDP-N-acetylglucosamine 2-epimerase</fullName>
        <ecNumber evidence="3">5.1.3.14</ecNumber>
    </submittedName>
</protein>
<dbReference type="EC" id="5.1.3.14" evidence="3"/>
<dbReference type="EMBL" id="JBHSWH010000001">
    <property type="protein sequence ID" value="MFC6705744.1"/>
    <property type="molecule type" value="Genomic_DNA"/>
</dbReference>
<dbReference type="PANTHER" id="PTHR43174:SF1">
    <property type="entry name" value="UDP-N-ACETYLGLUCOSAMINE 2-EPIMERASE"/>
    <property type="match status" value="1"/>
</dbReference>
<dbReference type="GO" id="GO:0008761">
    <property type="term" value="F:UDP-N-acetylglucosamine 2-epimerase activity"/>
    <property type="evidence" value="ECO:0007669"/>
    <property type="project" value="UniProtKB-EC"/>
</dbReference>
<comment type="similarity">
    <text evidence="1">Belongs to the UDP-N-acetylglucosamine 2-epimerase family.</text>
</comment>
<keyword evidence="1 3" id="KW-0413">Isomerase</keyword>
<keyword evidence="4" id="KW-1185">Reference proteome</keyword>
<organism evidence="3 4">
    <name type="scientific">Flexivirga alba</name>
    <dbReference type="NCBI Taxonomy" id="702742"/>
    <lineage>
        <taxon>Bacteria</taxon>
        <taxon>Bacillati</taxon>
        <taxon>Actinomycetota</taxon>
        <taxon>Actinomycetes</taxon>
        <taxon>Micrococcales</taxon>
        <taxon>Dermacoccaceae</taxon>
        <taxon>Flexivirga</taxon>
    </lineage>
</organism>
<dbReference type="Pfam" id="PF02350">
    <property type="entry name" value="Epimerase_2"/>
    <property type="match status" value="1"/>
</dbReference>
<evidence type="ECO:0000256" key="1">
    <source>
        <dbReference type="RuleBase" id="RU003513"/>
    </source>
</evidence>
<evidence type="ECO:0000313" key="3">
    <source>
        <dbReference type="EMBL" id="MFC6705744.1"/>
    </source>
</evidence>
<dbReference type="PANTHER" id="PTHR43174">
    <property type="entry name" value="UDP-N-ACETYLGLUCOSAMINE 2-EPIMERASE"/>
    <property type="match status" value="1"/>
</dbReference>
<dbReference type="Gene3D" id="3.40.50.2000">
    <property type="entry name" value="Glycogen Phosphorylase B"/>
    <property type="match status" value="2"/>
</dbReference>
<proteinExistence type="inferred from homology"/>
<feature type="domain" description="UDP-N-acetylglucosamine 2-epimerase" evidence="2">
    <location>
        <begin position="26"/>
        <end position="361"/>
    </location>
</feature>
<dbReference type="RefSeq" id="WP_382401154.1">
    <property type="nucleotide sequence ID" value="NZ_JBHSWH010000001.1"/>
</dbReference>
<evidence type="ECO:0000259" key="2">
    <source>
        <dbReference type="Pfam" id="PF02350"/>
    </source>
</evidence>
<dbReference type="InterPro" id="IPR003331">
    <property type="entry name" value="UDP_GlcNAc_Epimerase_2_dom"/>
</dbReference>
<gene>
    <name evidence="3" type="primary">wecB</name>
    <name evidence="3" type="ORF">ACFQDH_10815</name>
</gene>
<dbReference type="NCBIfam" id="TIGR00236">
    <property type="entry name" value="wecB"/>
    <property type="match status" value="1"/>
</dbReference>
<reference evidence="4" key="1">
    <citation type="journal article" date="2019" name="Int. J. Syst. Evol. Microbiol.">
        <title>The Global Catalogue of Microorganisms (GCM) 10K type strain sequencing project: providing services to taxonomists for standard genome sequencing and annotation.</title>
        <authorList>
            <consortium name="The Broad Institute Genomics Platform"/>
            <consortium name="The Broad Institute Genome Sequencing Center for Infectious Disease"/>
            <person name="Wu L."/>
            <person name="Ma J."/>
        </authorList>
    </citation>
    <scope>NUCLEOTIDE SEQUENCE [LARGE SCALE GENOMIC DNA]</scope>
    <source>
        <strain evidence="4">CCUG 58127</strain>
    </source>
</reference>
<dbReference type="InterPro" id="IPR029767">
    <property type="entry name" value="WecB-like"/>
</dbReference>
<comment type="caution">
    <text evidence="3">The sequence shown here is derived from an EMBL/GenBank/DDBJ whole genome shotgun (WGS) entry which is preliminary data.</text>
</comment>